<dbReference type="SUPFAM" id="SSF82866">
    <property type="entry name" value="Multidrug efflux transporter AcrB transmembrane domain"/>
    <property type="match status" value="2"/>
</dbReference>
<feature type="transmembrane region" description="Helical" evidence="8">
    <location>
        <begin position="990"/>
        <end position="1013"/>
    </location>
</feature>
<name>A0ABV0EI37_9BURK</name>
<feature type="transmembrane region" description="Helical" evidence="8">
    <location>
        <begin position="361"/>
        <end position="381"/>
    </location>
</feature>
<feature type="transmembrane region" description="Helical" evidence="8">
    <location>
        <begin position="437"/>
        <end position="459"/>
    </location>
</feature>
<evidence type="ECO:0000256" key="1">
    <source>
        <dbReference type="ARBA" id="ARBA00004651"/>
    </source>
</evidence>
<dbReference type="Gene3D" id="3.30.70.1430">
    <property type="entry name" value="Multidrug efflux transporter AcrB pore domain"/>
    <property type="match status" value="2"/>
</dbReference>
<evidence type="ECO:0000256" key="5">
    <source>
        <dbReference type="ARBA" id="ARBA00022692"/>
    </source>
</evidence>
<evidence type="ECO:0000256" key="6">
    <source>
        <dbReference type="ARBA" id="ARBA00022989"/>
    </source>
</evidence>
<feature type="transmembrane region" description="Helical" evidence="8">
    <location>
        <begin position="887"/>
        <end position="906"/>
    </location>
</feature>
<dbReference type="InterPro" id="IPR004763">
    <property type="entry name" value="CusA-like"/>
</dbReference>
<keyword evidence="6 8" id="KW-1133">Transmembrane helix</keyword>
<evidence type="ECO:0000256" key="3">
    <source>
        <dbReference type="ARBA" id="ARBA00022448"/>
    </source>
</evidence>
<feature type="transmembrane region" description="Helical" evidence="8">
    <location>
        <begin position="465"/>
        <end position="496"/>
    </location>
</feature>
<keyword evidence="7 8" id="KW-0472">Membrane</keyword>
<protein>
    <submittedName>
        <fullName evidence="9">CusA/CzcA family heavy metal efflux RND transporter</fullName>
    </submittedName>
</protein>
<dbReference type="PANTHER" id="PTHR32063">
    <property type="match status" value="1"/>
</dbReference>
<dbReference type="NCBIfam" id="TIGR00914">
    <property type="entry name" value="2A0601"/>
    <property type="match status" value="1"/>
</dbReference>
<keyword evidence="5 8" id="KW-0812">Transmembrane</keyword>
<dbReference type="SUPFAM" id="SSF82693">
    <property type="entry name" value="Multidrug efflux transporter AcrB pore domain, PN1, PN2, PC1 and PC2 subdomains"/>
    <property type="match status" value="2"/>
</dbReference>
<dbReference type="Gene3D" id="3.30.70.1320">
    <property type="entry name" value="Multidrug efflux transporter AcrB pore domain like"/>
    <property type="match status" value="1"/>
</dbReference>
<keyword evidence="10" id="KW-1185">Reference proteome</keyword>
<organism evidence="9 10">
    <name type="scientific">Thiobacter aerophilum</name>
    <dbReference type="NCBI Taxonomy" id="3121275"/>
    <lineage>
        <taxon>Bacteria</taxon>
        <taxon>Pseudomonadati</taxon>
        <taxon>Pseudomonadota</taxon>
        <taxon>Betaproteobacteria</taxon>
        <taxon>Burkholderiales</taxon>
        <taxon>Thiobacteraceae</taxon>
        <taxon>Thiobacter</taxon>
    </lineage>
</organism>
<dbReference type="Proteomes" id="UP001482231">
    <property type="component" value="Unassembled WGS sequence"/>
</dbReference>
<feature type="transmembrane region" description="Helical" evidence="8">
    <location>
        <begin position="335"/>
        <end position="354"/>
    </location>
</feature>
<reference evidence="9 10" key="1">
    <citation type="submission" date="2024-02" db="EMBL/GenBank/DDBJ databases">
        <title>New thermophilic sulfur-oxidizing bacteria from a hot springs of the Uzon caldera (Kamchatka, Russia).</title>
        <authorList>
            <person name="Dukat A.M."/>
            <person name="Elcheninov A.G."/>
            <person name="Frolov E.N."/>
        </authorList>
    </citation>
    <scope>NUCLEOTIDE SEQUENCE [LARGE SCALE GENOMIC DNA]</scope>
    <source>
        <strain evidence="9 10">AK1</strain>
    </source>
</reference>
<dbReference type="Pfam" id="PF00873">
    <property type="entry name" value="ACR_tran"/>
    <property type="match status" value="1"/>
</dbReference>
<dbReference type="Gene3D" id="1.20.1640.10">
    <property type="entry name" value="Multidrug efflux transporter AcrB transmembrane domain"/>
    <property type="match status" value="2"/>
</dbReference>
<sequence length="1026" mass="110001">MLGRLTEFALSQRLLVGVLTLLLVGAGVIAFRDLPIDAFPDVSTTQVKLVMKAPGMTPEEVEARITTPIELEMLGIPHQRVLRSVSKYGLADITIDFEDGTDIYWARQQVAERLNGILGALPPGVGGGLAPITTPLGEMFMFTVEGGGLSLEARRSLLEWVIRPQLRTLPGVADVNTLGGYARAFEVAVDPVRLSARGVSMAELEAALVNNNRNDGAGRLHDGEEVLVVRAEGAVRTLADLAAIVVTRRDGQVVRVGDVATVRVGSLTRYGAVTRDGRGQAAQGLVLGLRGANARQVVQGVRAKLKEIERSLPPGVRIEVFYDRGHLVERAVGTVARALAEAIVLVLVLLLLFLGNLRAALVVALTLPLAALATFILMRLSGMSANLMSLGGLAIAIGMLVDAAVVVVENIVTHLAQRRAESPVPHLHVVYRAVREVAVPVASGIAIIVIVFLPLLTLQGLEGKLFIPVALAIVFALSASLLLALTVIPVASSFLLTHVGHGEPWLPRKLSALYRPLLAWALAHQKQVVVVALVLLAATAIVYTRIGKTFMPTMDEGDIIMQLVKLPSISLEESTRLDLAVQRAVLARVPEVRGIVARTGSDELGLDPMGFNDTDSFLVLKPRNEWRKPDKEWLTDELRKVMAAFPGVAVNFTQPIEMRVSEMLTGVRGDVAVKVFGPDAATLDGLARRIEQVLRQVPGSQDVYTVKNEGVQYLQIDIDRLAAGRLGFNVEDIQNALRALVEGRILGVVVEPGRRTPLLLRGDDALRRGADALARVQLVTPAGQVPLSAVAHIRRTDGPVKIEHENAARMAVIQSNVRGRDLVGFVTDARAAVAARVPLPAGYRLEWGGQFENQQRAAARLSIVVPVALLLIFLLLFATFRSVRQALLVLTNIPFAMIGGVCALWISGEYLSVPASVGFIALLGIAVLNGVVMVSHFNQLLAQGMSLAQAVVEGAQRRLRPVLMTASIAAFGLVPLLFATGPGSEIQRPLAIVVIGGLVTSTLLTLVLLPILFSRFGVESAKERVT</sequence>
<feature type="transmembrane region" description="Helical" evidence="8">
    <location>
        <begin position="393"/>
        <end position="416"/>
    </location>
</feature>
<comment type="subcellular location">
    <subcellularLocation>
        <location evidence="1">Cell membrane</location>
        <topology evidence="1">Multi-pass membrane protein</topology>
    </subcellularLocation>
</comment>
<dbReference type="SUPFAM" id="SSF82714">
    <property type="entry name" value="Multidrug efflux transporter AcrB TolC docking domain, DN and DC subdomains"/>
    <property type="match status" value="2"/>
</dbReference>
<dbReference type="PRINTS" id="PR00702">
    <property type="entry name" value="ACRIFLAVINRP"/>
</dbReference>
<evidence type="ECO:0000313" key="10">
    <source>
        <dbReference type="Proteomes" id="UP001482231"/>
    </source>
</evidence>
<evidence type="ECO:0000313" key="9">
    <source>
        <dbReference type="EMBL" id="MEO1767047.1"/>
    </source>
</evidence>
<dbReference type="Gene3D" id="3.30.2090.10">
    <property type="entry name" value="Multidrug efflux transporter AcrB TolC docking domain, DN and DC subdomains"/>
    <property type="match status" value="2"/>
</dbReference>
<dbReference type="InterPro" id="IPR027463">
    <property type="entry name" value="AcrB_DN_DC_subdom"/>
</dbReference>
<feature type="transmembrane region" description="Helical" evidence="8">
    <location>
        <begin position="918"/>
        <end position="938"/>
    </location>
</feature>
<evidence type="ECO:0000256" key="8">
    <source>
        <dbReference type="SAM" id="Phobius"/>
    </source>
</evidence>
<feature type="transmembrane region" description="Helical" evidence="8">
    <location>
        <begin position="517"/>
        <end position="543"/>
    </location>
</feature>
<evidence type="ECO:0000256" key="7">
    <source>
        <dbReference type="ARBA" id="ARBA00023136"/>
    </source>
</evidence>
<comment type="similarity">
    <text evidence="2">Belongs to the resistance-nodulation-cell division (RND) (TC 2.A.6) family.</text>
</comment>
<proteinExistence type="inferred from homology"/>
<dbReference type="RefSeq" id="WP_347308157.1">
    <property type="nucleotide sequence ID" value="NZ_JBAJEX010000005.1"/>
</dbReference>
<dbReference type="PANTHER" id="PTHR32063:SF68">
    <property type="entry name" value="PROBALE CATION EFFLUX SYSTEM PROTEIN"/>
    <property type="match status" value="1"/>
</dbReference>
<keyword evidence="3" id="KW-0813">Transport</keyword>
<accession>A0ABV0EI37</accession>
<dbReference type="EMBL" id="JBAJEX010000005">
    <property type="protein sequence ID" value="MEO1767047.1"/>
    <property type="molecule type" value="Genomic_DNA"/>
</dbReference>
<feature type="transmembrane region" description="Helical" evidence="8">
    <location>
        <begin position="861"/>
        <end position="880"/>
    </location>
</feature>
<keyword evidence="4" id="KW-1003">Cell membrane</keyword>
<gene>
    <name evidence="9" type="ORF">V6E02_07470</name>
</gene>
<evidence type="ECO:0000256" key="2">
    <source>
        <dbReference type="ARBA" id="ARBA00010942"/>
    </source>
</evidence>
<evidence type="ECO:0000256" key="4">
    <source>
        <dbReference type="ARBA" id="ARBA00022475"/>
    </source>
</evidence>
<comment type="caution">
    <text evidence="9">The sequence shown here is derived from an EMBL/GenBank/DDBJ whole genome shotgun (WGS) entry which is preliminary data.</text>
</comment>
<feature type="transmembrane region" description="Helical" evidence="8">
    <location>
        <begin position="959"/>
        <end position="978"/>
    </location>
</feature>
<dbReference type="Gene3D" id="3.30.70.1440">
    <property type="entry name" value="Multidrug efflux transporter AcrB pore domain"/>
    <property type="match status" value="1"/>
</dbReference>
<dbReference type="InterPro" id="IPR001036">
    <property type="entry name" value="Acrflvin-R"/>
</dbReference>